<accession>A0A0F9WG17</accession>
<dbReference type="Pfam" id="PF00754">
    <property type="entry name" value="F5_F8_type_C"/>
    <property type="match status" value="1"/>
</dbReference>
<dbReference type="PROSITE" id="PS50022">
    <property type="entry name" value="FA58C_3"/>
    <property type="match status" value="1"/>
</dbReference>
<dbReference type="AlphaFoldDB" id="A0A0F9WG17"/>
<sequence>MKRRMIATMLLLSVVAASPGCGGSDGTFKRKVTPPAAEVSDKKTWSIEGQGVQNAGWAIDGDIGTRARSTEGYRTASLTIDLGKACLFNMVAIEHGDDPMGYAHMLTISTSLDGRTYTRRTLAPGNRKRSIVALVTPILAQYVRIEVDRPSYRPWSVAEIQLK</sequence>
<gene>
    <name evidence="2" type="ORF">LCGC14_0284850</name>
</gene>
<comment type="caution">
    <text evidence="2">The sequence shown here is derived from an EMBL/GenBank/DDBJ whole genome shotgun (WGS) entry which is preliminary data.</text>
</comment>
<protein>
    <recommendedName>
        <fullName evidence="1">F5/8 type C domain-containing protein</fullName>
    </recommendedName>
</protein>
<evidence type="ECO:0000313" key="2">
    <source>
        <dbReference type="EMBL" id="KKN84821.1"/>
    </source>
</evidence>
<evidence type="ECO:0000259" key="1">
    <source>
        <dbReference type="PROSITE" id="PS50022"/>
    </source>
</evidence>
<proteinExistence type="predicted"/>
<dbReference type="InterPro" id="IPR000421">
    <property type="entry name" value="FA58C"/>
</dbReference>
<dbReference type="Gene3D" id="2.60.120.260">
    <property type="entry name" value="Galactose-binding domain-like"/>
    <property type="match status" value="1"/>
</dbReference>
<dbReference type="SUPFAM" id="SSF49785">
    <property type="entry name" value="Galactose-binding domain-like"/>
    <property type="match status" value="1"/>
</dbReference>
<dbReference type="EMBL" id="LAZR01000166">
    <property type="protein sequence ID" value="KKN84821.1"/>
    <property type="molecule type" value="Genomic_DNA"/>
</dbReference>
<organism evidence="2">
    <name type="scientific">marine sediment metagenome</name>
    <dbReference type="NCBI Taxonomy" id="412755"/>
    <lineage>
        <taxon>unclassified sequences</taxon>
        <taxon>metagenomes</taxon>
        <taxon>ecological metagenomes</taxon>
    </lineage>
</organism>
<name>A0A0F9WG17_9ZZZZ</name>
<feature type="domain" description="F5/8 type C" evidence="1">
    <location>
        <begin position="16"/>
        <end position="163"/>
    </location>
</feature>
<dbReference type="InterPro" id="IPR008979">
    <property type="entry name" value="Galactose-bd-like_sf"/>
</dbReference>
<reference evidence="2" key="1">
    <citation type="journal article" date="2015" name="Nature">
        <title>Complex archaea that bridge the gap between prokaryotes and eukaryotes.</title>
        <authorList>
            <person name="Spang A."/>
            <person name="Saw J.H."/>
            <person name="Jorgensen S.L."/>
            <person name="Zaremba-Niedzwiedzka K."/>
            <person name="Martijn J."/>
            <person name="Lind A.E."/>
            <person name="van Eijk R."/>
            <person name="Schleper C."/>
            <person name="Guy L."/>
            <person name="Ettema T.J."/>
        </authorList>
    </citation>
    <scope>NUCLEOTIDE SEQUENCE</scope>
</reference>